<dbReference type="InterPro" id="IPR000477">
    <property type="entry name" value="RT_dom"/>
</dbReference>
<gene>
    <name evidence="3" type="ORF">V9T40_006738</name>
</gene>
<dbReference type="Pfam" id="PF00078">
    <property type="entry name" value="RVT_1"/>
    <property type="match status" value="1"/>
</dbReference>
<evidence type="ECO:0000313" key="4">
    <source>
        <dbReference type="Proteomes" id="UP001367676"/>
    </source>
</evidence>
<organism evidence="3 4">
    <name type="scientific">Parthenolecanium corni</name>
    <dbReference type="NCBI Taxonomy" id="536013"/>
    <lineage>
        <taxon>Eukaryota</taxon>
        <taxon>Metazoa</taxon>
        <taxon>Ecdysozoa</taxon>
        <taxon>Arthropoda</taxon>
        <taxon>Hexapoda</taxon>
        <taxon>Insecta</taxon>
        <taxon>Pterygota</taxon>
        <taxon>Neoptera</taxon>
        <taxon>Paraneoptera</taxon>
        <taxon>Hemiptera</taxon>
        <taxon>Sternorrhyncha</taxon>
        <taxon>Coccoidea</taxon>
        <taxon>Coccidae</taxon>
        <taxon>Parthenolecanium</taxon>
    </lineage>
</organism>
<dbReference type="GO" id="GO:0071897">
    <property type="term" value="P:DNA biosynthetic process"/>
    <property type="evidence" value="ECO:0007669"/>
    <property type="project" value="UniProtKB-ARBA"/>
</dbReference>
<dbReference type="Pfam" id="PF17919">
    <property type="entry name" value="RT_RNaseH_2"/>
    <property type="match status" value="1"/>
</dbReference>
<evidence type="ECO:0000256" key="1">
    <source>
        <dbReference type="ARBA" id="ARBA00023268"/>
    </source>
</evidence>
<dbReference type="EMBL" id="JBBCAQ010000007">
    <property type="protein sequence ID" value="KAK7602764.1"/>
    <property type="molecule type" value="Genomic_DNA"/>
</dbReference>
<dbReference type="GO" id="GO:0003824">
    <property type="term" value="F:catalytic activity"/>
    <property type="evidence" value="ECO:0007669"/>
    <property type="project" value="UniProtKB-KW"/>
</dbReference>
<dbReference type="InterPro" id="IPR050951">
    <property type="entry name" value="Retrovirus_Pol_polyprotein"/>
</dbReference>
<sequence>MVSGHGKIIGFVIIKVKIFQIYKEVIVFVLDSFCHDFLIGLDLIKAFQLCQNEDLEILQKVHRRYHKIDSFKVDDNLSLNFLELQADLSHLDLEKSQILENLIHNFNHAFAKNKYDVGTVVDHVASLKLTEHKYIYRKPYRCNIIDQKEIENQISKLIEAGLIEESTSPFAAPVTLAYKKQSDGTRLKNRLCIDYTMLNKIIVPESQPFPLIEDMIVKARDCKWFSVLDINMAFWSIPMREKDRYKTAFVTQTGHYNWKCLPFGLKTCPAIFQRILRNILKRNGLDDFCVNYIDDILIFSKTFDEHLDHLKKLIDVVSKEGFRLNLSKCNFAQNKVKYLGHVLENNVTRPIYDNVLPVRDFPRPTTQKQVRQFLGKVNFYHSYIPNSATLLAPLHNLLKKNSTFDWNDKCEMSFKKVKECLISEPCLAIFSPNKETVVQTDASLEGIGAVLKQKQSDGVLKPVAFFSKKLNDAQKKKKALFLECLAIKEALMYWRHRLLGINFTVYSDHKPLENLNVNTKFDDELRELLLHLSQFNFNVKYMPGKINSEADCLSRNPVLESHEANSELKVSSAVDRSPRHSFSAMRARVYISLTSRLWQTIINFRLINDGLMIRRLHHEDDGKYQRVMIVNGSGLTWSVTGAKLDSDTRKDDNGSQNYGCATDTVTRYPHQDYEYTARRRRFMANKIILL</sequence>
<dbReference type="Gene3D" id="3.30.70.270">
    <property type="match status" value="2"/>
</dbReference>
<keyword evidence="1" id="KW-0511">Multifunctional enzyme</keyword>
<dbReference type="PANTHER" id="PTHR37984">
    <property type="entry name" value="PROTEIN CBG26694"/>
    <property type="match status" value="1"/>
</dbReference>
<dbReference type="InterPro" id="IPR041577">
    <property type="entry name" value="RT_RNaseH_2"/>
</dbReference>
<dbReference type="SUPFAM" id="SSF56672">
    <property type="entry name" value="DNA/RNA polymerases"/>
    <property type="match status" value="1"/>
</dbReference>
<proteinExistence type="predicted"/>
<protein>
    <recommendedName>
        <fullName evidence="2">Reverse transcriptase domain-containing protein</fullName>
    </recommendedName>
</protein>
<comment type="caution">
    <text evidence="3">The sequence shown here is derived from an EMBL/GenBank/DDBJ whole genome shotgun (WGS) entry which is preliminary data.</text>
</comment>
<dbReference type="CDD" id="cd01647">
    <property type="entry name" value="RT_LTR"/>
    <property type="match status" value="1"/>
</dbReference>
<dbReference type="Proteomes" id="UP001367676">
    <property type="component" value="Unassembled WGS sequence"/>
</dbReference>
<evidence type="ECO:0000259" key="2">
    <source>
        <dbReference type="PROSITE" id="PS50878"/>
    </source>
</evidence>
<evidence type="ECO:0000313" key="3">
    <source>
        <dbReference type="EMBL" id="KAK7602764.1"/>
    </source>
</evidence>
<reference evidence="3 4" key="1">
    <citation type="submission" date="2024-03" db="EMBL/GenBank/DDBJ databases">
        <title>Adaptation during the transition from Ophiocordyceps entomopathogen to insect associate is accompanied by gene loss and intensified selection.</title>
        <authorList>
            <person name="Ward C.M."/>
            <person name="Onetto C.A."/>
            <person name="Borneman A.R."/>
        </authorList>
    </citation>
    <scope>NUCLEOTIDE SEQUENCE [LARGE SCALE GENOMIC DNA]</scope>
    <source>
        <strain evidence="3">AWRI1</strain>
        <tissue evidence="3">Single Adult Female</tissue>
    </source>
</reference>
<dbReference type="CDD" id="cd09274">
    <property type="entry name" value="RNase_HI_RT_Ty3"/>
    <property type="match status" value="1"/>
</dbReference>
<dbReference type="AlphaFoldDB" id="A0AAN9Y908"/>
<dbReference type="InterPro" id="IPR043502">
    <property type="entry name" value="DNA/RNA_pol_sf"/>
</dbReference>
<dbReference type="FunFam" id="3.30.70.270:FF:000026">
    <property type="entry name" value="Transposon Ty3-G Gag-Pol polyprotein"/>
    <property type="match status" value="1"/>
</dbReference>
<name>A0AAN9Y908_9HEMI</name>
<dbReference type="PANTHER" id="PTHR37984:SF5">
    <property type="entry name" value="PROTEIN NYNRIN-LIKE"/>
    <property type="match status" value="1"/>
</dbReference>
<accession>A0AAN9Y908</accession>
<dbReference type="Gene3D" id="3.10.10.10">
    <property type="entry name" value="HIV Type 1 Reverse Transcriptase, subunit A, domain 1"/>
    <property type="match status" value="1"/>
</dbReference>
<keyword evidence="4" id="KW-1185">Reference proteome</keyword>
<dbReference type="PROSITE" id="PS50878">
    <property type="entry name" value="RT_POL"/>
    <property type="match status" value="1"/>
</dbReference>
<dbReference type="InterPro" id="IPR043128">
    <property type="entry name" value="Rev_trsase/Diguanyl_cyclase"/>
</dbReference>
<feature type="domain" description="Reverse transcriptase" evidence="2">
    <location>
        <begin position="159"/>
        <end position="343"/>
    </location>
</feature>